<proteinExistence type="predicted"/>
<evidence type="ECO:0000313" key="3">
    <source>
        <dbReference type="Proteomes" id="UP000825123"/>
    </source>
</evidence>
<dbReference type="AlphaFoldDB" id="A0A8D5ZHN1"/>
<feature type="domain" description="HEPN" evidence="1">
    <location>
        <begin position="11"/>
        <end position="121"/>
    </location>
</feature>
<dbReference type="Gene3D" id="1.20.120.330">
    <property type="entry name" value="Nucleotidyltransferases domain 2"/>
    <property type="match status" value="1"/>
</dbReference>
<sequence length="127" mass="15084">MSSYDEVNRLLRRAEKFRKDAISSCSEGYYDIACFYAEQAVQLRIKAYMLKNLGFMPRVHDVRDLLSTIYKYTNDERVREFVNRNRSSLKDLEEGYTETRYGTTEYTEEDAKECLNIMEELFNLVVV</sequence>
<evidence type="ECO:0000259" key="1">
    <source>
        <dbReference type="PROSITE" id="PS50910"/>
    </source>
</evidence>
<dbReference type="RefSeq" id="WP_221289885.1">
    <property type="nucleotide sequence ID" value="NZ_AP024597.1"/>
</dbReference>
<dbReference type="InterPro" id="IPR007842">
    <property type="entry name" value="HEPN_dom"/>
</dbReference>
<evidence type="ECO:0000313" key="2">
    <source>
        <dbReference type="EMBL" id="BCU69854.1"/>
    </source>
</evidence>
<reference evidence="2 3" key="1">
    <citation type="submission" date="2021-04" db="EMBL/GenBank/DDBJ databases">
        <title>Complete genome sequence of Stygiolobus sp. KN-1.</title>
        <authorList>
            <person name="Nakamura K."/>
            <person name="Sakai H."/>
            <person name="Kurosawa N."/>
        </authorList>
    </citation>
    <scope>NUCLEOTIDE SEQUENCE [LARGE SCALE GENOMIC DNA]</scope>
    <source>
        <strain evidence="2 3">KN-1</strain>
    </source>
</reference>
<dbReference type="Proteomes" id="UP000825123">
    <property type="component" value="Chromosome"/>
</dbReference>
<protein>
    <submittedName>
        <fullName evidence="2">DNA-binding protein</fullName>
    </submittedName>
</protein>
<dbReference type="GO" id="GO:0003677">
    <property type="term" value="F:DNA binding"/>
    <property type="evidence" value="ECO:0007669"/>
    <property type="project" value="UniProtKB-KW"/>
</dbReference>
<dbReference type="Pfam" id="PF05168">
    <property type="entry name" value="HEPN"/>
    <property type="match status" value="1"/>
</dbReference>
<keyword evidence="2" id="KW-0238">DNA-binding</keyword>
<gene>
    <name evidence="2" type="ORF">KN1_11510</name>
</gene>
<dbReference type="SUPFAM" id="SSF81593">
    <property type="entry name" value="Nucleotidyltransferase substrate binding subunit/domain"/>
    <property type="match status" value="1"/>
</dbReference>
<accession>A0A8D5ZHN1</accession>
<dbReference type="GeneID" id="66162886"/>
<dbReference type="PROSITE" id="PS50910">
    <property type="entry name" value="HEPN"/>
    <property type="match status" value="1"/>
</dbReference>
<dbReference type="KEGG" id="csty:KN1_11510"/>
<dbReference type="EMBL" id="AP024597">
    <property type="protein sequence ID" value="BCU69854.1"/>
    <property type="molecule type" value="Genomic_DNA"/>
</dbReference>
<organism evidence="2 3">
    <name type="scientific">Stygiolobus caldivivus</name>
    <dbReference type="NCBI Taxonomy" id="2824673"/>
    <lineage>
        <taxon>Archaea</taxon>
        <taxon>Thermoproteota</taxon>
        <taxon>Thermoprotei</taxon>
        <taxon>Sulfolobales</taxon>
        <taxon>Sulfolobaceae</taxon>
        <taxon>Stygiolobus</taxon>
    </lineage>
</organism>
<keyword evidence="3" id="KW-1185">Reference proteome</keyword>
<name>A0A8D5ZHN1_9CREN</name>
<dbReference type="SMART" id="SM00748">
    <property type="entry name" value="HEPN"/>
    <property type="match status" value="1"/>
</dbReference>